<dbReference type="Proteomes" id="UP000653797">
    <property type="component" value="Unassembled WGS sequence"/>
</dbReference>
<proteinExistence type="predicted"/>
<evidence type="ECO:0008006" key="4">
    <source>
        <dbReference type="Google" id="ProtNLM"/>
    </source>
</evidence>
<feature type="chain" id="PRO_5037702813" description="T9SS type A sorting domain-containing protein" evidence="1">
    <location>
        <begin position="26"/>
        <end position="141"/>
    </location>
</feature>
<gene>
    <name evidence="2" type="ORF">IC230_15020</name>
</gene>
<dbReference type="EMBL" id="JACXAA010000005">
    <property type="protein sequence ID" value="MBD2754218.1"/>
    <property type="molecule type" value="Genomic_DNA"/>
</dbReference>
<dbReference type="RefSeq" id="WP_191039859.1">
    <property type="nucleotide sequence ID" value="NZ_JACXAA010000005.1"/>
</dbReference>
<organism evidence="2 3">
    <name type="scientific">Spirosoma validum</name>
    <dbReference type="NCBI Taxonomy" id="2771355"/>
    <lineage>
        <taxon>Bacteria</taxon>
        <taxon>Pseudomonadati</taxon>
        <taxon>Bacteroidota</taxon>
        <taxon>Cytophagia</taxon>
        <taxon>Cytophagales</taxon>
        <taxon>Cytophagaceae</taxon>
        <taxon>Spirosoma</taxon>
    </lineage>
</organism>
<accession>A0A927B2P3</accession>
<protein>
    <recommendedName>
        <fullName evidence="4">T9SS type A sorting domain-containing protein</fullName>
    </recommendedName>
</protein>
<evidence type="ECO:0000313" key="3">
    <source>
        <dbReference type="Proteomes" id="UP000653797"/>
    </source>
</evidence>
<dbReference type="AlphaFoldDB" id="A0A927B2P3"/>
<reference evidence="2" key="1">
    <citation type="submission" date="2020-09" db="EMBL/GenBank/DDBJ databases">
        <authorList>
            <person name="Kim M.K."/>
        </authorList>
    </citation>
    <scope>NUCLEOTIDE SEQUENCE</scope>
    <source>
        <strain evidence="2">BT704</strain>
    </source>
</reference>
<evidence type="ECO:0000256" key="1">
    <source>
        <dbReference type="SAM" id="SignalP"/>
    </source>
</evidence>
<keyword evidence="3" id="KW-1185">Reference proteome</keyword>
<feature type="signal peptide" evidence="1">
    <location>
        <begin position="1"/>
        <end position="25"/>
    </location>
</feature>
<comment type="caution">
    <text evidence="2">The sequence shown here is derived from an EMBL/GenBank/DDBJ whole genome shotgun (WGS) entry which is preliminary data.</text>
</comment>
<sequence length="141" mass="15812">MKTLAHQVMNVLLMGLLLSAPAVNAQSTTPESTDLQANTRSFEVGTYMGNNWTMNLMLAVHQPQGATITIRDANKEILLTRYLKKSPTVYHQKLKFDECKPGVYQVEISDGQQTIVRRVEVVTIPAIESQRYITYSLPTSL</sequence>
<evidence type="ECO:0000313" key="2">
    <source>
        <dbReference type="EMBL" id="MBD2754218.1"/>
    </source>
</evidence>
<keyword evidence="1" id="KW-0732">Signal</keyword>
<name>A0A927B2P3_9BACT</name>